<keyword evidence="3" id="KW-1185">Reference proteome</keyword>
<feature type="compositionally biased region" description="Acidic residues" evidence="1">
    <location>
        <begin position="16"/>
        <end position="25"/>
    </location>
</feature>
<dbReference type="Pfam" id="PF07849">
    <property type="entry name" value="DUF1641"/>
    <property type="match status" value="1"/>
</dbReference>
<accession>A0ABD6C7D2</accession>
<comment type="caution">
    <text evidence="2">The sequence shown here is derived from an EMBL/GenBank/DDBJ whole genome shotgun (WGS) entry which is preliminary data.</text>
</comment>
<dbReference type="InterPro" id="IPR012440">
    <property type="entry name" value="DUF1641"/>
</dbReference>
<organism evidence="2 3">
    <name type="scientific">Halorientalis brevis</name>
    <dbReference type="NCBI Taxonomy" id="1126241"/>
    <lineage>
        <taxon>Archaea</taxon>
        <taxon>Methanobacteriati</taxon>
        <taxon>Methanobacteriota</taxon>
        <taxon>Stenosarchaea group</taxon>
        <taxon>Halobacteria</taxon>
        <taxon>Halobacteriales</taxon>
        <taxon>Haloarculaceae</taxon>
        <taxon>Halorientalis</taxon>
    </lineage>
</organism>
<proteinExistence type="predicted"/>
<dbReference type="AlphaFoldDB" id="A0ABD6C7D2"/>
<sequence length="223" mass="22700">MSESDTDETTGNGETAPEESDDADLPPDVKEAIADNPEEVARFLDHLGEVNDLLDGTAVATSAMDDEMVTSLAGTANNLGAAADGMATPELANLGEAAGENADDLADAIETLARLQRSGTLDDVLALTDTLSLVTAAMDDEMVMNLTATGSRLGELADTAADDDVAGGLESMLTAVGEASEQSGETPGLVGMANALRDPDTKRGLGFLLALAQALGAEIDDES</sequence>
<gene>
    <name evidence="2" type="ORF">ACFR9U_04325</name>
</gene>
<evidence type="ECO:0000313" key="2">
    <source>
        <dbReference type="EMBL" id="MFD1586196.1"/>
    </source>
</evidence>
<reference evidence="2 3" key="1">
    <citation type="journal article" date="2019" name="Int. J. Syst. Evol. Microbiol.">
        <title>The Global Catalogue of Microorganisms (GCM) 10K type strain sequencing project: providing services to taxonomists for standard genome sequencing and annotation.</title>
        <authorList>
            <consortium name="The Broad Institute Genomics Platform"/>
            <consortium name="The Broad Institute Genome Sequencing Center for Infectious Disease"/>
            <person name="Wu L."/>
            <person name="Ma J."/>
        </authorList>
    </citation>
    <scope>NUCLEOTIDE SEQUENCE [LARGE SCALE GENOMIC DNA]</scope>
    <source>
        <strain evidence="2 3">CGMCC 1.12125</strain>
    </source>
</reference>
<protein>
    <submittedName>
        <fullName evidence="2">DUF1641 domain-containing protein</fullName>
    </submittedName>
</protein>
<dbReference type="EMBL" id="JBHUDJ010000002">
    <property type="protein sequence ID" value="MFD1586196.1"/>
    <property type="molecule type" value="Genomic_DNA"/>
</dbReference>
<name>A0ABD6C7D2_9EURY</name>
<feature type="region of interest" description="Disordered" evidence="1">
    <location>
        <begin position="1"/>
        <end position="35"/>
    </location>
</feature>
<evidence type="ECO:0000313" key="3">
    <source>
        <dbReference type="Proteomes" id="UP001597119"/>
    </source>
</evidence>
<dbReference type="Proteomes" id="UP001597119">
    <property type="component" value="Unassembled WGS sequence"/>
</dbReference>
<dbReference type="RefSeq" id="WP_247376384.1">
    <property type="nucleotide sequence ID" value="NZ_JALLGV010000002.1"/>
</dbReference>
<evidence type="ECO:0000256" key="1">
    <source>
        <dbReference type="SAM" id="MobiDB-lite"/>
    </source>
</evidence>